<feature type="compositionally biased region" description="Low complexity" evidence="1">
    <location>
        <begin position="83"/>
        <end position="97"/>
    </location>
</feature>
<feature type="compositionally biased region" description="Polar residues" evidence="1">
    <location>
        <begin position="98"/>
        <end position="118"/>
    </location>
</feature>
<feature type="region of interest" description="Disordered" evidence="1">
    <location>
        <begin position="134"/>
        <end position="184"/>
    </location>
</feature>
<dbReference type="AlphaFoldDB" id="A0A9X0ARB1"/>
<sequence length="184" mass="19973">MAKDEEFGLNLGKLIVGTVLGDPAVITSRSRLPVGFEEKMALLKVNRELFAGGNTSAGPASSTTSAYPSEYRNTSNRYEQVYSSTPRATTTPGAPGSSHSYQRTTHINDSHPSFTSPALRSDATTALNRNRAMASSRVAAVAPSRSEHRALEKDIRSERSTRETDGPHNNWGVTPIDHFPKEID</sequence>
<reference evidence="2" key="1">
    <citation type="submission" date="2022-11" db="EMBL/GenBank/DDBJ databases">
        <title>Genome Resource of Sclerotinia nivalis Strain SnTB1, a Plant Pathogen Isolated from American Ginseng.</title>
        <authorList>
            <person name="Fan S."/>
        </authorList>
    </citation>
    <scope>NUCLEOTIDE SEQUENCE</scope>
    <source>
        <strain evidence="2">SnTB1</strain>
    </source>
</reference>
<evidence type="ECO:0000256" key="1">
    <source>
        <dbReference type="SAM" id="MobiDB-lite"/>
    </source>
</evidence>
<feature type="compositionally biased region" description="Low complexity" evidence="1">
    <location>
        <begin position="52"/>
        <end position="66"/>
    </location>
</feature>
<comment type="caution">
    <text evidence="2">The sequence shown here is derived from an EMBL/GenBank/DDBJ whole genome shotgun (WGS) entry which is preliminary data.</text>
</comment>
<dbReference type="Proteomes" id="UP001152300">
    <property type="component" value="Unassembled WGS sequence"/>
</dbReference>
<accession>A0A9X0ARB1</accession>
<evidence type="ECO:0000313" key="3">
    <source>
        <dbReference type="Proteomes" id="UP001152300"/>
    </source>
</evidence>
<proteinExistence type="predicted"/>
<protein>
    <submittedName>
        <fullName evidence="2">Uncharacterized protein</fullName>
    </submittedName>
</protein>
<gene>
    <name evidence="2" type="ORF">OCU04_004479</name>
</gene>
<name>A0A9X0ARB1_9HELO</name>
<feature type="region of interest" description="Disordered" evidence="1">
    <location>
        <begin position="52"/>
        <end position="118"/>
    </location>
</feature>
<feature type="compositionally biased region" description="Low complexity" evidence="1">
    <location>
        <begin position="134"/>
        <end position="144"/>
    </location>
</feature>
<feature type="compositionally biased region" description="Polar residues" evidence="1">
    <location>
        <begin position="71"/>
        <end position="82"/>
    </location>
</feature>
<organism evidence="2 3">
    <name type="scientific">Sclerotinia nivalis</name>
    <dbReference type="NCBI Taxonomy" id="352851"/>
    <lineage>
        <taxon>Eukaryota</taxon>
        <taxon>Fungi</taxon>
        <taxon>Dikarya</taxon>
        <taxon>Ascomycota</taxon>
        <taxon>Pezizomycotina</taxon>
        <taxon>Leotiomycetes</taxon>
        <taxon>Helotiales</taxon>
        <taxon>Sclerotiniaceae</taxon>
        <taxon>Sclerotinia</taxon>
    </lineage>
</organism>
<dbReference type="EMBL" id="JAPEIS010000004">
    <property type="protein sequence ID" value="KAJ8067104.1"/>
    <property type="molecule type" value="Genomic_DNA"/>
</dbReference>
<evidence type="ECO:0000313" key="2">
    <source>
        <dbReference type="EMBL" id="KAJ8067104.1"/>
    </source>
</evidence>
<keyword evidence="3" id="KW-1185">Reference proteome</keyword>
<feature type="compositionally biased region" description="Basic and acidic residues" evidence="1">
    <location>
        <begin position="145"/>
        <end position="166"/>
    </location>
</feature>